<dbReference type="Gene3D" id="2.60.120.260">
    <property type="entry name" value="Galactose-binding domain-like"/>
    <property type="match status" value="1"/>
</dbReference>
<dbReference type="InterPro" id="IPR008979">
    <property type="entry name" value="Galactose-bd-like_sf"/>
</dbReference>
<sequence>SMIYDSFRYLDTFSFSANENEFKIELRCNSGGPIYFDKIECIPLNSNGEISNGTYQIVSALNNSSVVDMDPGTKNVHLWQNGNGNNQKWRLVYNP</sequence>
<feature type="domain" description="Pesticidal crystal protein" evidence="5">
    <location>
        <begin position="4"/>
        <end position="45"/>
    </location>
</feature>
<dbReference type="AlphaFoldDB" id="A0A9X6SR41"/>
<dbReference type="EMBL" id="NVMX01000519">
    <property type="protein sequence ID" value="PDZ93717.1"/>
    <property type="molecule type" value="Genomic_DNA"/>
</dbReference>
<dbReference type="Pfam" id="PF03944">
    <property type="entry name" value="Endotoxin_C"/>
    <property type="match status" value="1"/>
</dbReference>
<organism evidence="6 7">
    <name type="scientific">Bacillus cereus</name>
    <dbReference type="NCBI Taxonomy" id="1396"/>
    <lineage>
        <taxon>Bacteria</taxon>
        <taxon>Bacillati</taxon>
        <taxon>Bacillota</taxon>
        <taxon>Bacilli</taxon>
        <taxon>Bacillales</taxon>
        <taxon>Bacillaceae</taxon>
        <taxon>Bacillus</taxon>
        <taxon>Bacillus cereus group</taxon>
    </lineage>
</organism>
<name>A0A9X6SR41_BACCE</name>
<feature type="non-terminal residue" evidence="6">
    <location>
        <position position="1"/>
    </location>
</feature>
<comment type="caution">
    <text evidence="6">The sequence shown here is derived from an EMBL/GenBank/DDBJ whole genome shotgun (WGS) entry which is preliminary data.</text>
</comment>
<evidence type="ECO:0000256" key="4">
    <source>
        <dbReference type="ARBA" id="ARBA00023026"/>
    </source>
</evidence>
<evidence type="ECO:0000256" key="2">
    <source>
        <dbReference type="ARBA" id="ARBA00022656"/>
    </source>
</evidence>
<dbReference type="SUPFAM" id="SSF49785">
    <property type="entry name" value="Galactose-binding domain-like"/>
    <property type="match status" value="1"/>
</dbReference>
<evidence type="ECO:0000259" key="5">
    <source>
        <dbReference type="Pfam" id="PF03944"/>
    </source>
</evidence>
<dbReference type="GO" id="GO:0090729">
    <property type="term" value="F:toxin activity"/>
    <property type="evidence" value="ECO:0007669"/>
    <property type="project" value="UniProtKB-KW"/>
</dbReference>
<keyword evidence="4" id="KW-0843">Virulence</keyword>
<dbReference type="InterPro" id="IPR035992">
    <property type="entry name" value="Ricin_B-like_lectins"/>
</dbReference>
<proteinExistence type="inferred from homology"/>
<evidence type="ECO:0000313" key="6">
    <source>
        <dbReference type="EMBL" id="PDZ93717.1"/>
    </source>
</evidence>
<protein>
    <recommendedName>
        <fullName evidence="5">Pesticidal crystal protein domain-containing protein</fullName>
    </recommendedName>
</protein>
<dbReference type="SUPFAM" id="SSF50370">
    <property type="entry name" value="Ricin B-like lectins"/>
    <property type="match status" value="1"/>
</dbReference>
<evidence type="ECO:0000256" key="3">
    <source>
        <dbReference type="ARBA" id="ARBA00022969"/>
    </source>
</evidence>
<evidence type="ECO:0000313" key="7">
    <source>
        <dbReference type="Proteomes" id="UP000219922"/>
    </source>
</evidence>
<feature type="non-terminal residue" evidence="6">
    <location>
        <position position="95"/>
    </location>
</feature>
<keyword evidence="2" id="KW-0800">Toxin</keyword>
<dbReference type="InterPro" id="IPR005638">
    <property type="entry name" value="Pest_crys_dom-III"/>
</dbReference>
<dbReference type="RefSeq" id="WP_277676579.1">
    <property type="nucleotide sequence ID" value="NZ_NVMX01000519.1"/>
</dbReference>
<reference evidence="6 7" key="1">
    <citation type="submission" date="2017-09" db="EMBL/GenBank/DDBJ databases">
        <title>Large-scale bioinformatics analysis of Bacillus genomes uncovers conserved roles of natural products in bacterial physiology.</title>
        <authorList>
            <consortium name="Agbiome Team Llc"/>
            <person name="Bleich R.M."/>
            <person name="Grubbs K.J."/>
            <person name="Santa Maria K.C."/>
            <person name="Allen S.E."/>
            <person name="Farag S."/>
            <person name="Shank E.A."/>
            <person name="Bowers A."/>
        </authorList>
    </citation>
    <scope>NUCLEOTIDE SEQUENCE [LARGE SCALE GENOMIC DNA]</scope>
    <source>
        <strain evidence="6 7">AFS092789</strain>
    </source>
</reference>
<dbReference type="GO" id="GO:0030435">
    <property type="term" value="P:sporulation resulting in formation of a cellular spore"/>
    <property type="evidence" value="ECO:0007669"/>
    <property type="project" value="UniProtKB-KW"/>
</dbReference>
<dbReference type="Proteomes" id="UP000219922">
    <property type="component" value="Unassembled WGS sequence"/>
</dbReference>
<comment type="similarity">
    <text evidence="1">Belongs to the delta endotoxin family.</text>
</comment>
<dbReference type="Gene3D" id="2.80.10.50">
    <property type="match status" value="1"/>
</dbReference>
<accession>A0A9X6SR41</accession>
<gene>
    <name evidence="6" type="ORF">CON36_37740</name>
</gene>
<keyword evidence="3" id="KW-0749">Sporulation</keyword>
<evidence type="ECO:0000256" key="1">
    <source>
        <dbReference type="ARBA" id="ARBA00007819"/>
    </source>
</evidence>